<sequence>MCAFGSSPRRCRTLASLSFSFSFLKTFTVLF</sequence>
<evidence type="ECO:0000313" key="1">
    <source>
        <dbReference type="EMBL" id="JAH78655.1"/>
    </source>
</evidence>
<proteinExistence type="predicted"/>
<dbReference type="AlphaFoldDB" id="A0A0E9VMK3"/>
<name>A0A0E9VMK3_ANGAN</name>
<reference evidence="1" key="2">
    <citation type="journal article" date="2015" name="Fish Shellfish Immunol.">
        <title>Early steps in the European eel (Anguilla anguilla)-Vibrio vulnificus interaction in the gills: Role of the RtxA13 toxin.</title>
        <authorList>
            <person name="Callol A."/>
            <person name="Pajuelo D."/>
            <person name="Ebbesson L."/>
            <person name="Teles M."/>
            <person name="MacKenzie S."/>
            <person name="Amaro C."/>
        </authorList>
    </citation>
    <scope>NUCLEOTIDE SEQUENCE</scope>
</reference>
<reference evidence="1" key="1">
    <citation type="submission" date="2014-11" db="EMBL/GenBank/DDBJ databases">
        <authorList>
            <person name="Amaro Gonzalez C."/>
        </authorList>
    </citation>
    <scope>NUCLEOTIDE SEQUENCE</scope>
</reference>
<protein>
    <submittedName>
        <fullName evidence="1">Uncharacterized protein</fullName>
    </submittedName>
</protein>
<organism evidence="1">
    <name type="scientific">Anguilla anguilla</name>
    <name type="common">European freshwater eel</name>
    <name type="synonym">Muraena anguilla</name>
    <dbReference type="NCBI Taxonomy" id="7936"/>
    <lineage>
        <taxon>Eukaryota</taxon>
        <taxon>Metazoa</taxon>
        <taxon>Chordata</taxon>
        <taxon>Craniata</taxon>
        <taxon>Vertebrata</taxon>
        <taxon>Euteleostomi</taxon>
        <taxon>Actinopterygii</taxon>
        <taxon>Neopterygii</taxon>
        <taxon>Teleostei</taxon>
        <taxon>Anguilliformes</taxon>
        <taxon>Anguillidae</taxon>
        <taxon>Anguilla</taxon>
    </lineage>
</organism>
<accession>A0A0E9VMK3</accession>
<dbReference type="EMBL" id="GBXM01029922">
    <property type="protein sequence ID" value="JAH78655.1"/>
    <property type="molecule type" value="Transcribed_RNA"/>
</dbReference>